<name>A0ABV0PW07_9TELE</name>
<feature type="non-terminal residue" evidence="3">
    <location>
        <position position="1"/>
    </location>
</feature>
<evidence type="ECO:0000313" key="3">
    <source>
        <dbReference type="EMBL" id="MEQ2187598.1"/>
    </source>
</evidence>
<dbReference type="EMBL" id="JAHRIO010090261">
    <property type="protein sequence ID" value="MEQ2187598.1"/>
    <property type="molecule type" value="Genomic_DNA"/>
</dbReference>
<keyword evidence="2" id="KW-0812">Transmembrane</keyword>
<evidence type="ECO:0000256" key="1">
    <source>
        <dbReference type="SAM" id="MobiDB-lite"/>
    </source>
</evidence>
<evidence type="ECO:0000313" key="4">
    <source>
        <dbReference type="Proteomes" id="UP001476798"/>
    </source>
</evidence>
<feature type="transmembrane region" description="Helical" evidence="2">
    <location>
        <begin position="103"/>
        <end position="123"/>
    </location>
</feature>
<keyword evidence="2" id="KW-0472">Membrane</keyword>
<keyword evidence="4" id="KW-1185">Reference proteome</keyword>
<reference evidence="3 4" key="1">
    <citation type="submission" date="2021-06" db="EMBL/GenBank/DDBJ databases">
        <authorList>
            <person name="Palmer J.M."/>
        </authorList>
    </citation>
    <scope>NUCLEOTIDE SEQUENCE [LARGE SCALE GENOMIC DNA]</scope>
    <source>
        <strain evidence="3 4">GA_2019</strain>
        <tissue evidence="3">Muscle</tissue>
    </source>
</reference>
<comment type="caution">
    <text evidence="3">The sequence shown here is derived from an EMBL/GenBank/DDBJ whole genome shotgun (WGS) entry which is preliminary data.</text>
</comment>
<dbReference type="Proteomes" id="UP001476798">
    <property type="component" value="Unassembled WGS sequence"/>
</dbReference>
<proteinExistence type="predicted"/>
<organism evidence="3 4">
    <name type="scientific">Goodea atripinnis</name>
    <dbReference type="NCBI Taxonomy" id="208336"/>
    <lineage>
        <taxon>Eukaryota</taxon>
        <taxon>Metazoa</taxon>
        <taxon>Chordata</taxon>
        <taxon>Craniata</taxon>
        <taxon>Vertebrata</taxon>
        <taxon>Euteleostomi</taxon>
        <taxon>Actinopterygii</taxon>
        <taxon>Neopterygii</taxon>
        <taxon>Teleostei</taxon>
        <taxon>Neoteleostei</taxon>
        <taxon>Acanthomorphata</taxon>
        <taxon>Ovalentaria</taxon>
        <taxon>Atherinomorphae</taxon>
        <taxon>Cyprinodontiformes</taxon>
        <taxon>Goodeidae</taxon>
        <taxon>Goodea</taxon>
    </lineage>
</organism>
<gene>
    <name evidence="3" type="ORF">GOODEAATRI_006329</name>
</gene>
<accession>A0ABV0PW07</accession>
<feature type="region of interest" description="Disordered" evidence="1">
    <location>
        <begin position="172"/>
        <end position="204"/>
    </location>
</feature>
<keyword evidence="2" id="KW-1133">Transmembrane helix</keyword>
<evidence type="ECO:0000256" key="2">
    <source>
        <dbReference type="SAM" id="Phobius"/>
    </source>
</evidence>
<feature type="compositionally biased region" description="Polar residues" evidence="1">
    <location>
        <begin position="176"/>
        <end position="200"/>
    </location>
</feature>
<protein>
    <submittedName>
        <fullName evidence="3">Uncharacterized protein</fullName>
    </submittedName>
</protein>
<sequence>QETEEDKECVITPSTSVKFNAGLRERNRINFMRNYLLLIGHHETPPEAHTKILEAFPENFPRNQGNVIPPTMDKKGEEVRVEPGTSGNTVRSEAPVDTMLKDMATIIFSTFLLAGWVAFVIIYPKLQHQEFQRQMEERLELLQRQQPFSPAEVGLGLASDSDFLEVIRTRSDCSDHSSPNITPRASNHSNLSVSEVGSSTYEHEDGGKAVKFSVRS</sequence>